<keyword evidence="4 9" id="KW-0321">Glycogen metabolism</keyword>
<keyword evidence="5 9" id="KW-0328">Glycosyltransferase</keyword>
<dbReference type="Gene3D" id="2.60.40.1180">
    <property type="entry name" value="Golgi alpha-mannosidase II"/>
    <property type="match status" value="1"/>
</dbReference>
<dbReference type="EC" id="2.4.1.18" evidence="9"/>
<dbReference type="eggNOG" id="COG0296">
    <property type="taxonomic scope" value="Bacteria"/>
</dbReference>
<dbReference type="PANTHER" id="PTHR43651:SF3">
    <property type="entry name" value="1,4-ALPHA-GLUCAN-BRANCHING ENZYME"/>
    <property type="match status" value="1"/>
</dbReference>
<proteinExistence type="inferred from homology"/>
<evidence type="ECO:0000256" key="7">
    <source>
        <dbReference type="ARBA" id="ARBA00023056"/>
    </source>
</evidence>
<dbReference type="FunFam" id="2.60.40.1180:FF:000002">
    <property type="entry name" value="1,4-alpha-glucan branching enzyme GlgB"/>
    <property type="match status" value="1"/>
</dbReference>
<dbReference type="CAZy" id="CBM48">
    <property type="family name" value="Carbohydrate-Binding Module Family 48"/>
</dbReference>
<dbReference type="GO" id="GO:0005978">
    <property type="term" value="P:glycogen biosynthetic process"/>
    <property type="evidence" value="ECO:0007669"/>
    <property type="project" value="UniProtKB-UniRule"/>
</dbReference>
<dbReference type="NCBIfam" id="NF003811">
    <property type="entry name" value="PRK05402.1"/>
    <property type="match status" value="1"/>
</dbReference>
<evidence type="ECO:0000256" key="9">
    <source>
        <dbReference type="HAMAP-Rule" id="MF_00685"/>
    </source>
</evidence>
<name>E3H6W6_ILYPC</name>
<dbReference type="HAMAP" id="MF_00685">
    <property type="entry name" value="GlgB"/>
    <property type="match status" value="1"/>
</dbReference>
<dbReference type="SMART" id="SM00642">
    <property type="entry name" value="Aamy"/>
    <property type="match status" value="1"/>
</dbReference>
<dbReference type="PIRSF" id="PIRSF000463">
    <property type="entry name" value="GlgB"/>
    <property type="match status" value="1"/>
</dbReference>
<dbReference type="Proteomes" id="UP000006875">
    <property type="component" value="Chromosome"/>
</dbReference>
<dbReference type="GO" id="GO:0005829">
    <property type="term" value="C:cytosol"/>
    <property type="evidence" value="ECO:0007669"/>
    <property type="project" value="TreeGrafter"/>
</dbReference>
<evidence type="ECO:0000256" key="5">
    <source>
        <dbReference type="ARBA" id="ARBA00022676"/>
    </source>
</evidence>
<dbReference type="SUPFAM" id="SSF51445">
    <property type="entry name" value="(Trans)glycosidases"/>
    <property type="match status" value="1"/>
</dbReference>
<dbReference type="Gene3D" id="3.20.20.80">
    <property type="entry name" value="Glycosidases"/>
    <property type="match status" value="1"/>
</dbReference>
<dbReference type="GO" id="GO:0043169">
    <property type="term" value="F:cation binding"/>
    <property type="evidence" value="ECO:0007669"/>
    <property type="project" value="InterPro"/>
</dbReference>
<dbReference type="CDD" id="cd02855">
    <property type="entry name" value="E_set_GBE_prok_N"/>
    <property type="match status" value="1"/>
</dbReference>
<dbReference type="RefSeq" id="WP_013387155.1">
    <property type="nucleotide sequence ID" value="NC_014632.1"/>
</dbReference>
<dbReference type="InterPro" id="IPR017853">
    <property type="entry name" value="GH"/>
</dbReference>
<dbReference type="InterPro" id="IPR006407">
    <property type="entry name" value="GlgB"/>
</dbReference>
<dbReference type="InterPro" id="IPR014756">
    <property type="entry name" value="Ig_E-set"/>
</dbReference>
<dbReference type="FunFam" id="3.20.20.80:FF:000003">
    <property type="entry name" value="1,4-alpha-glucan branching enzyme GlgB"/>
    <property type="match status" value="1"/>
</dbReference>
<comment type="catalytic activity">
    <reaction evidence="1 9">
        <text>Transfers a segment of a (1-&gt;4)-alpha-D-glucan chain to a primary hydroxy group in a similar glucan chain.</text>
        <dbReference type="EC" id="2.4.1.18"/>
    </reaction>
</comment>
<evidence type="ECO:0000256" key="1">
    <source>
        <dbReference type="ARBA" id="ARBA00000826"/>
    </source>
</evidence>
<comment type="pathway">
    <text evidence="2 9">Glycan biosynthesis; glycogen biosynthesis.</text>
</comment>
<dbReference type="NCBIfam" id="NF008967">
    <property type="entry name" value="PRK12313.1"/>
    <property type="match status" value="1"/>
</dbReference>
<keyword evidence="13" id="KW-1185">Reference proteome</keyword>
<dbReference type="STRING" id="572544.Ilyop_0698"/>
<dbReference type="FunFam" id="2.60.40.10:FF:000169">
    <property type="entry name" value="1,4-alpha-glucan branching enzyme GlgB"/>
    <property type="match status" value="1"/>
</dbReference>
<dbReference type="SUPFAM" id="SSF81296">
    <property type="entry name" value="E set domains"/>
    <property type="match status" value="1"/>
</dbReference>
<keyword evidence="7 9" id="KW-0320">Glycogen biosynthesis</keyword>
<evidence type="ECO:0000256" key="4">
    <source>
        <dbReference type="ARBA" id="ARBA00022600"/>
    </source>
</evidence>
<evidence type="ECO:0000256" key="10">
    <source>
        <dbReference type="PIRSR" id="PIRSR000463-1"/>
    </source>
</evidence>
<evidence type="ECO:0000313" key="13">
    <source>
        <dbReference type="Proteomes" id="UP000006875"/>
    </source>
</evidence>
<feature type="domain" description="Glycosyl hydrolase family 13 catalytic" evidence="11">
    <location>
        <begin position="173"/>
        <end position="526"/>
    </location>
</feature>
<dbReference type="InterPro" id="IPR037439">
    <property type="entry name" value="Branching_enzy"/>
</dbReference>
<dbReference type="EMBL" id="CP002281">
    <property type="protein sequence ID" value="ADO82485.1"/>
    <property type="molecule type" value="Genomic_DNA"/>
</dbReference>
<evidence type="ECO:0000256" key="2">
    <source>
        <dbReference type="ARBA" id="ARBA00004964"/>
    </source>
</evidence>
<organism evidence="12 13">
    <name type="scientific">Ilyobacter polytropus (strain ATCC 51220 / DSM 2926 / LMG 16218 / CuHBu1)</name>
    <dbReference type="NCBI Taxonomy" id="572544"/>
    <lineage>
        <taxon>Bacteria</taxon>
        <taxon>Fusobacteriati</taxon>
        <taxon>Fusobacteriota</taxon>
        <taxon>Fusobacteriia</taxon>
        <taxon>Fusobacteriales</taxon>
        <taxon>Fusobacteriaceae</taxon>
        <taxon>Ilyobacter</taxon>
    </lineage>
</organism>
<dbReference type="SUPFAM" id="SSF51011">
    <property type="entry name" value="Glycosyl hydrolase domain"/>
    <property type="match status" value="1"/>
</dbReference>
<comment type="function">
    <text evidence="9">Catalyzes the formation of the alpha-1,6-glucosidic linkages in glycogen by scission of a 1,4-alpha-linked oligosaccharide from growing alpha-1,4-glucan chains and the subsequent attachment of the oligosaccharide to the alpha-1,6 position.</text>
</comment>
<dbReference type="GO" id="GO:0004553">
    <property type="term" value="F:hydrolase activity, hydrolyzing O-glycosyl compounds"/>
    <property type="evidence" value="ECO:0007669"/>
    <property type="project" value="InterPro"/>
</dbReference>
<evidence type="ECO:0000256" key="6">
    <source>
        <dbReference type="ARBA" id="ARBA00022679"/>
    </source>
</evidence>
<keyword evidence="8 9" id="KW-0119">Carbohydrate metabolism</keyword>
<dbReference type="Gene3D" id="2.60.40.10">
    <property type="entry name" value="Immunoglobulins"/>
    <property type="match status" value="1"/>
</dbReference>
<evidence type="ECO:0000259" key="11">
    <source>
        <dbReference type="SMART" id="SM00642"/>
    </source>
</evidence>
<dbReference type="PANTHER" id="PTHR43651">
    <property type="entry name" value="1,4-ALPHA-GLUCAN-BRANCHING ENZYME"/>
    <property type="match status" value="1"/>
</dbReference>
<dbReference type="InterPro" id="IPR044143">
    <property type="entry name" value="GlgB_N_E_set_prok"/>
</dbReference>
<keyword evidence="6 9" id="KW-0808">Transferase</keyword>
<dbReference type="NCBIfam" id="TIGR01515">
    <property type="entry name" value="branching_enzym"/>
    <property type="match status" value="1"/>
</dbReference>
<dbReference type="InterPro" id="IPR004193">
    <property type="entry name" value="Glyco_hydro_13_N"/>
</dbReference>
<dbReference type="KEGG" id="ipo:Ilyop_0698"/>
<dbReference type="AlphaFoldDB" id="E3H6W6"/>
<gene>
    <name evidence="9" type="primary">glgB</name>
    <name evidence="12" type="ordered locus">Ilyop_0698</name>
</gene>
<dbReference type="InterPro" id="IPR013783">
    <property type="entry name" value="Ig-like_fold"/>
</dbReference>
<protein>
    <recommendedName>
        <fullName evidence="9">1,4-alpha-glucan branching enzyme GlgB</fullName>
        <ecNumber evidence="9">2.4.1.18</ecNumber>
    </recommendedName>
    <alternativeName>
        <fullName evidence="9">1,4-alpha-D-glucan:1,4-alpha-D-glucan 6-glucosyl-transferase</fullName>
    </alternativeName>
    <alternativeName>
        <fullName evidence="9">Alpha-(1-&gt;4)-glucan branching enzyme</fullName>
    </alternativeName>
    <alternativeName>
        <fullName evidence="9">Glycogen branching enzyme</fullName>
        <shortName evidence="9">BE</shortName>
    </alternativeName>
</protein>
<feature type="active site" description="Proton donor" evidence="9 10">
    <location>
        <position position="376"/>
    </location>
</feature>
<comment type="subunit">
    <text evidence="9">Monomer.</text>
</comment>
<dbReference type="HOGENOM" id="CLU_004245_4_0_0"/>
<dbReference type="Pfam" id="PF02806">
    <property type="entry name" value="Alpha-amylase_C"/>
    <property type="match status" value="1"/>
</dbReference>
<feature type="active site" description="Nucleophile" evidence="9 10">
    <location>
        <position position="322"/>
    </location>
</feature>
<dbReference type="UniPathway" id="UPA00164"/>
<evidence type="ECO:0000256" key="8">
    <source>
        <dbReference type="ARBA" id="ARBA00023277"/>
    </source>
</evidence>
<dbReference type="Pfam" id="PF00128">
    <property type="entry name" value="Alpha-amylase"/>
    <property type="match status" value="1"/>
</dbReference>
<reference evidence="12 13" key="1">
    <citation type="journal article" date="2010" name="Stand. Genomic Sci.">
        <title>Complete genome sequence of Ilyobacter polytropus type strain (CuHbu1).</title>
        <authorList>
            <person name="Sikorski J."/>
            <person name="Chertkov O."/>
            <person name="Lapidus A."/>
            <person name="Nolan M."/>
            <person name="Lucas S."/>
            <person name="Del Rio T.G."/>
            <person name="Tice H."/>
            <person name="Cheng J.F."/>
            <person name="Tapia R."/>
            <person name="Han C."/>
            <person name="Goodwin L."/>
            <person name="Pitluck S."/>
            <person name="Liolios K."/>
            <person name="Ivanova N."/>
            <person name="Mavromatis K."/>
            <person name="Mikhailova N."/>
            <person name="Pati A."/>
            <person name="Chen A."/>
            <person name="Palaniappan K."/>
            <person name="Land M."/>
            <person name="Hauser L."/>
            <person name="Chang Y.J."/>
            <person name="Jeffries C.D."/>
            <person name="Brambilla E."/>
            <person name="Yasawong M."/>
            <person name="Rohde M."/>
            <person name="Pukall R."/>
            <person name="Spring S."/>
            <person name="Goker M."/>
            <person name="Woyke T."/>
            <person name="Bristow J."/>
            <person name="Eisen J.A."/>
            <person name="Markowitz V."/>
            <person name="Hugenholtz P."/>
            <person name="Kyrpides N.C."/>
            <person name="Klenk H.P."/>
        </authorList>
    </citation>
    <scope>NUCLEOTIDE SEQUENCE [LARGE SCALE GENOMIC DNA]</scope>
    <source>
        <strain evidence="13">ATCC 51220 / DSM 2926 / LMG 16218 / CuHBu1</strain>
    </source>
</reference>
<dbReference type="GO" id="GO:0003844">
    <property type="term" value="F:1,4-alpha-glucan branching enzyme activity"/>
    <property type="evidence" value="ECO:0007669"/>
    <property type="project" value="UniProtKB-UniRule"/>
</dbReference>
<dbReference type="InterPro" id="IPR006048">
    <property type="entry name" value="A-amylase/branching_C"/>
</dbReference>
<dbReference type="InterPro" id="IPR013780">
    <property type="entry name" value="Glyco_hydro_b"/>
</dbReference>
<dbReference type="CAZy" id="GH13">
    <property type="family name" value="Glycoside Hydrolase Family 13"/>
</dbReference>
<comment type="similarity">
    <text evidence="3 9">Belongs to the glycosyl hydrolase 13 family. GlgB subfamily.</text>
</comment>
<dbReference type="CDD" id="cd11322">
    <property type="entry name" value="AmyAc_Glg_BE"/>
    <property type="match status" value="1"/>
</dbReference>
<dbReference type="InterPro" id="IPR006047">
    <property type="entry name" value="GH13_cat_dom"/>
</dbReference>
<accession>E3H6W6</accession>
<dbReference type="Pfam" id="PF02922">
    <property type="entry name" value="CBM_48"/>
    <property type="match status" value="1"/>
</dbReference>
<sequence length="652" mass="76904">MSNKTEIDRYLFHRGEHKRTYEYMGAHLTKNGTFFRVWAPRAKSVSVIGNFNNWNSSANPMSKINNEGIWELEIDGITKGEIYKFDIETQFGDRVQKSDPYAFYSELRPNTASIVYGLEKYKWQDSKWLTKRKKTNHYESPMNIYELHLGSWKQKELSGDKIKNIDHSSNIIEIDHECFYNFREIADELSKYVKYMGYTHIEIMPVSEYPLDASWGYQGTGYYSVTSRYGTPEDFKYFVEKMHEKNIGVILDWVPGHFCKDSHALYRFDGTPTYEYQWELLGENYDWGTANFDLSRNEVKSFLISNALYWIREFHIDGLRIDAVANMIYLDYGKKGDHPELKNEHGGNENLWAVEFLRELNKSILEEYPGVYIAAEESTAWPLVTKPGYVGGLGFTYKWNMGWMNDMLAYMELDPLYRKWHHNYITFSFMYAFSENYVLPLSHDEVVHGKKSLLDKMPGTYEEKFSNLRAFYGYTMLHPGKKLLFMGGEFGQFVEWKYYEDLDWNLLEYPKHKEMKKYTRALNLFYKKEKALWENDCSHDGFQWIDCLNYEESIISFIRKSKDKDDFVIGVFNFTPVSKKGYRLGVPRFAVYEEVFNSDLHEYGGTGMTNNEELHPSPEPWHEMKYSIMIDIPPLSAVFYKAQLNKRGKSNG</sequence>
<dbReference type="OrthoDB" id="9800174at2"/>
<evidence type="ECO:0000256" key="3">
    <source>
        <dbReference type="ARBA" id="ARBA00009000"/>
    </source>
</evidence>
<evidence type="ECO:0000313" key="12">
    <source>
        <dbReference type="EMBL" id="ADO82485.1"/>
    </source>
</evidence>